<proteinExistence type="predicted"/>
<sequence>MYRLGRDDAQGADARAEGPRLRLFFMFSLTHDKYTSIRSLRHLSKKLCLNISTYATISEIVARECEWRET</sequence>
<reference evidence="1" key="1">
    <citation type="submission" date="2023-02" db="EMBL/GenBank/DDBJ databases">
        <title>Proposal of a novel subspecies: Alicyclobacillus hesperidum subspecies aegle.</title>
        <authorList>
            <person name="Goto K."/>
            <person name="Fujii T."/>
            <person name="Yasui K."/>
            <person name="Mochida K."/>
            <person name="Kato-Tanaka Y."/>
            <person name="Morohoshi S."/>
            <person name="An S.Y."/>
            <person name="Kasai H."/>
            <person name="Yokota A."/>
        </authorList>
    </citation>
    <scope>NUCLEOTIDE SEQUENCE</scope>
    <source>
        <strain evidence="1">DSM 12766</strain>
    </source>
</reference>
<dbReference type="EMBL" id="BSRA01000001">
    <property type="protein sequence ID" value="GLV12493.1"/>
    <property type="molecule type" value="Genomic_DNA"/>
</dbReference>
<dbReference type="Proteomes" id="UP001157137">
    <property type="component" value="Unassembled WGS sequence"/>
</dbReference>
<evidence type="ECO:0000313" key="2">
    <source>
        <dbReference type="Proteomes" id="UP001157137"/>
    </source>
</evidence>
<comment type="caution">
    <text evidence="1">The sequence shown here is derived from an EMBL/GenBank/DDBJ whole genome shotgun (WGS) entry which is preliminary data.</text>
</comment>
<name>A0AA37U942_9BACL</name>
<evidence type="ECO:0000313" key="1">
    <source>
        <dbReference type="EMBL" id="GLV12493.1"/>
    </source>
</evidence>
<gene>
    <name evidence="1" type="ORF">Heshes_01770</name>
</gene>
<accession>A0AA37U942</accession>
<dbReference type="AlphaFoldDB" id="A0AA37U942"/>
<protein>
    <submittedName>
        <fullName evidence="1">Uncharacterized protein</fullName>
    </submittedName>
</protein>
<organism evidence="1 2">
    <name type="scientific">Alicyclobacillus hesperidum</name>
    <dbReference type="NCBI Taxonomy" id="89784"/>
    <lineage>
        <taxon>Bacteria</taxon>
        <taxon>Bacillati</taxon>
        <taxon>Bacillota</taxon>
        <taxon>Bacilli</taxon>
        <taxon>Bacillales</taxon>
        <taxon>Alicyclobacillaceae</taxon>
        <taxon>Alicyclobacillus</taxon>
    </lineage>
</organism>